<evidence type="ECO:0000256" key="1">
    <source>
        <dbReference type="SAM" id="SignalP"/>
    </source>
</evidence>
<dbReference type="AlphaFoldDB" id="A0A814Y9V3"/>
<protein>
    <submittedName>
        <fullName evidence="2">Uncharacterized protein</fullName>
    </submittedName>
</protein>
<keyword evidence="1" id="KW-0732">Signal</keyword>
<reference evidence="2" key="1">
    <citation type="submission" date="2021-02" db="EMBL/GenBank/DDBJ databases">
        <authorList>
            <person name="Nowell W R."/>
        </authorList>
    </citation>
    <scope>NUCLEOTIDE SEQUENCE</scope>
</reference>
<feature type="chain" id="PRO_5032376201" evidence="1">
    <location>
        <begin position="18"/>
        <end position="193"/>
    </location>
</feature>
<feature type="signal peptide" evidence="1">
    <location>
        <begin position="1"/>
        <end position="17"/>
    </location>
</feature>
<accession>A0A814Y9V3</accession>
<evidence type="ECO:0000313" key="3">
    <source>
        <dbReference type="Proteomes" id="UP000663828"/>
    </source>
</evidence>
<organism evidence="2 3">
    <name type="scientific">Adineta ricciae</name>
    <name type="common">Rotifer</name>
    <dbReference type="NCBI Taxonomy" id="249248"/>
    <lineage>
        <taxon>Eukaryota</taxon>
        <taxon>Metazoa</taxon>
        <taxon>Spiralia</taxon>
        <taxon>Gnathifera</taxon>
        <taxon>Rotifera</taxon>
        <taxon>Eurotatoria</taxon>
        <taxon>Bdelloidea</taxon>
        <taxon>Adinetida</taxon>
        <taxon>Adinetidae</taxon>
        <taxon>Adineta</taxon>
    </lineage>
</organism>
<proteinExistence type="predicted"/>
<comment type="caution">
    <text evidence="2">The sequence shown here is derived from an EMBL/GenBank/DDBJ whole genome shotgun (WGS) entry which is preliminary data.</text>
</comment>
<dbReference type="Proteomes" id="UP000663828">
    <property type="component" value="Unassembled WGS sequence"/>
</dbReference>
<gene>
    <name evidence="2" type="ORF">XAT740_LOCUS24982</name>
</gene>
<name>A0A814Y9V3_ADIRI</name>
<dbReference type="EMBL" id="CAJNOR010001959">
    <property type="protein sequence ID" value="CAF1226354.1"/>
    <property type="molecule type" value="Genomic_DNA"/>
</dbReference>
<keyword evidence="3" id="KW-1185">Reference proteome</keyword>
<evidence type="ECO:0000313" key="2">
    <source>
        <dbReference type="EMBL" id="CAF1226354.1"/>
    </source>
</evidence>
<sequence length="193" mass="21983">MRFILFTVLLLPLAVDSKGIFDSLFGKGSSKDQCPIKLYDVKDPSFTGMKLYANVDTFHPLLRTLSKYAKDCRVKIQIKQGFIQENSGLTTLKINDHSEMAFRLGEGIEFELVDRDNKLLCNRLCLQKDLSKLSALPDAKCFLEKVSKNSDFRQDAIKPNVLIKRPQLNEPLSKLESKRKDIQEKCAKIKIDA</sequence>